<protein>
    <submittedName>
        <fullName evidence="1">Uncharacterized protein</fullName>
    </submittedName>
</protein>
<sequence>MARYAEYAAGCGKFSYEIQKFTPMALGEQKCFRADEFGNHKDVNPDFQNQYVGWACVGTALDQNKIRKGDTSSFVHFNTTTNGLPYQYNIYWAE</sequence>
<evidence type="ECO:0000313" key="2">
    <source>
        <dbReference type="Proteomes" id="UP001055115"/>
    </source>
</evidence>
<dbReference type="AlphaFoldDB" id="A0AA37L9L1"/>
<dbReference type="EMBL" id="BQXU01000005">
    <property type="protein sequence ID" value="GKT42570.1"/>
    <property type="molecule type" value="Genomic_DNA"/>
</dbReference>
<proteinExistence type="predicted"/>
<gene>
    <name evidence="1" type="ORF">ColSpa_02751</name>
</gene>
<accession>A0AA37L9L1</accession>
<keyword evidence="2" id="KW-1185">Reference proteome</keyword>
<comment type="caution">
    <text evidence="1">The sequence shown here is derived from an EMBL/GenBank/DDBJ whole genome shotgun (WGS) entry which is preliminary data.</text>
</comment>
<reference evidence="1 2" key="1">
    <citation type="submission" date="2022-03" db="EMBL/GenBank/DDBJ databases">
        <title>Genome data of Colletotrichum spp.</title>
        <authorList>
            <person name="Utami Y.D."/>
            <person name="Hiruma K."/>
        </authorList>
    </citation>
    <scope>NUCLEOTIDE SEQUENCE [LARGE SCALE GENOMIC DNA]</scope>
    <source>
        <strain evidence="1 2">MAFF 239500</strain>
    </source>
</reference>
<dbReference type="GeneID" id="73323553"/>
<evidence type="ECO:0000313" key="1">
    <source>
        <dbReference type="EMBL" id="GKT42570.1"/>
    </source>
</evidence>
<dbReference type="RefSeq" id="XP_049124920.1">
    <property type="nucleotide sequence ID" value="XM_049268963.1"/>
</dbReference>
<dbReference type="Proteomes" id="UP001055115">
    <property type="component" value="Unassembled WGS sequence"/>
</dbReference>
<organism evidence="1 2">
    <name type="scientific">Colletotrichum spaethianum</name>
    <dbReference type="NCBI Taxonomy" id="700344"/>
    <lineage>
        <taxon>Eukaryota</taxon>
        <taxon>Fungi</taxon>
        <taxon>Dikarya</taxon>
        <taxon>Ascomycota</taxon>
        <taxon>Pezizomycotina</taxon>
        <taxon>Sordariomycetes</taxon>
        <taxon>Hypocreomycetidae</taxon>
        <taxon>Glomerellales</taxon>
        <taxon>Glomerellaceae</taxon>
        <taxon>Colletotrichum</taxon>
        <taxon>Colletotrichum spaethianum species complex</taxon>
    </lineage>
</organism>
<name>A0AA37L9L1_9PEZI</name>